<evidence type="ECO:0000313" key="3">
    <source>
        <dbReference type="EMBL" id="GAA2234856.1"/>
    </source>
</evidence>
<feature type="domain" description="Aldehyde dehydrogenase" evidence="2">
    <location>
        <begin position="3"/>
        <end position="465"/>
    </location>
</feature>
<dbReference type="Proteomes" id="UP001500929">
    <property type="component" value="Unassembled WGS sequence"/>
</dbReference>
<comment type="caution">
    <text evidence="3">The sequence shown here is derived from an EMBL/GenBank/DDBJ whole genome shotgun (WGS) entry which is preliminary data.</text>
</comment>
<dbReference type="Pfam" id="PF00171">
    <property type="entry name" value="Aldedh"/>
    <property type="match status" value="1"/>
</dbReference>
<keyword evidence="4" id="KW-1185">Reference proteome</keyword>
<dbReference type="CDD" id="cd07078">
    <property type="entry name" value="ALDH"/>
    <property type="match status" value="1"/>
</dbReference>
<organism evidence="3 4">
    <name type="scientific">Herbiconiux moechotypicola</name>
    <dbReference type="NCBI Taxonomy" id="637393"/>
    <lineage>
        <taxon>Bacteria</taxon>
        <taxon>Bacillati</taxon>
        <taxon>Actinomycetota</taxon>
        <taxon>Actinomycetes</taxon>
        <taxon>Micrococcales</taxon>
        <taxon>Microbacteriaceae</taxon>
        <taxon>Herbiconiux</taxon>
    </lineage>
</organism>
<dbReference type="SUPFAM" id="SSF53720">
    <property type="entry name" value="ALDH-like"/>
    <property type="match status" value="1"/>
</dbReference>
<name>A0ABP5QIX1_9MICO</name>
<sequence>MQEVRAVATGEVLGAVPLTGADEVAAVVARAREALRGWRRAAPHERADLLRAGSAALGTPETVERLAALHARESGKVIAQARHEIRGAARLLEANAELGRMWTGTIAPTGALPGGENDLTLVEQVPLGVVVTVIPFNFPVELMLEKAAAALATGNVVIVKLPPQNPLATLETVRILHAAGVPEGVLQAVAGDTAMAAALCSVPGVDAVSLTGSVGAGVAVATSTAALLRPLHLELGGNGAAIVLPDADLDLVVSETLRGRLLMNGQACAGTKRVLAHRSVAAELTARLEAALRPIAAVDPVLEDARLGPLIDAGAAARVHTQVERAVSEGATRVLGESRETPAGPDARPGSPWFVPTLLAGVPASAAVAIDDEIFGPVFTVVPVDDADQAIDVANASSLRLTAAVFSADLPQAMGIAQELDFGGVVVNGTNNYRPPVVPFGGVALAGAGREGIGYTIEELTRSRFIALKGLRTRRAQP</sequence>
<protein>
    <submittedName>
        <fullName evidence="3">Aldehyde dehydrogenase family protein</fullName>
    </submittedName>
</protein>
<dbReference type="InterPro" id="IPR015590">
    <property type="entry name" value="Aldehyde_DH_dom"/>
</dbReference>
<dbReference type="PROSITE" id="PS00070">
    <property type="entry name" value="ALDEHYDE_DEHYDR_CYS"/>
    <property type="match status" value="1"/>
</dbReference>
<proteinExistence type="predicted"/>
<reference evidence="4" key="1">
    <citation type="journal article" date="2019" name="Int. J. Syst. Evol. Microbiol.">
        <title>The Global Catalogue of Microorganisms (GCM) 10K type strain sequencing project: providing services to taxonomists for standard genome sequencing and annotation.</title>
        <authorList>
            <consortium name="The Broad Institute Genomics Platform"/>
            <consortium name="The Broad Institute Genome Sequencing Center for Infectious Disease"/>
            <person name="Wu L."/>
            <person name="Ma J."/>
        </authorList>
    </citation>
    <scope>NUCLEOTIDE SEQUENCE [LARGE SCALE GENOMIC DNA]</scope>
    <source>
        <strain evidence="4">JCM 16117</strain>
    </source>
</reference>
<dbReference type="Gene3D" id="3.40.309.10">
    <property type="entry name" value="Aldehyde Dehydrogenase, Chain A, domain 2"/>
    <property type="match status" value="1"/>
</dbReference>
<dbReference type="Gene3D" id="3.40.605.10">
    <property type="entry name" value="Aldehyde Dehydrogenase, Chain A, domain 1"/>
    <property type="match status" value="1"/>
</dbReference>
<dbReference type="InterPro" id="IPR050740">
    <property type="entry name" value="Aldehyde_DH_Superfamily"/>
</dbReference>
<dbReference type="PANTHER" id="PTHR43353:SF5">
    <property type="entry name" value="SUCCINATE-SEMIALDEHYDE DEHYDROGENASE, MITOCHONDRIAL"/>
    <property type="match status" value="1"/>
</dbReference>
<dbReference type="InterPro" id="IPR016163">
    <property type="entry name" value="Ald_DH_C"/>
</dbReference>
<gene>
    <name evidence="3" type="ORF">GCM10009851_19870</name>
</gene>
<dbReference type="InterPro" id="IPR016162">
    <property type="entry name" value="Ald_DH_N"/>
</dbReference>
<evidence type="ECO:0000256" key="1">
    <source>
        <dbReference type="ARBA" id="ARBA00023002"/>
    </source>
</evidence>
<evidence type="ECO:0000313" key="4">
    <source>
        <dbReference type="Proteomes" id="UP001500929"/>
    </source>
</evidence>
<accession>A0ABP5QIX1</accession>
<dbReference type="EMBL" id="BAAAQY010000005">
    <property type="protein sequence ID" value="GAA2234856.1"/>
    <property type="molecule type" value="Genomic_DNA"/>
</dbReference>
<dbReference type="InterPro" id="IPR016161">
    <property type="entry name" value="Ald_DH/histidinol_DH"/>
</dbReference>
<dbReference type="PANTHER" id="PTHR43353">
    <property type="entry name" value="SUCCINATE-SEMIALDEHYDE DEHYDROGENASE, MITOCHONDRIAL"/>
    <property type="match status" value="1"/>
</dbReference>
<evidence type="ECO:0000259" key="2">
    <source>
        <dbReference type="Pfam" id="PF00171"/>
    </source>
</evidence>
<keyword evidence="1" id="KW-0560">Oxidoreductase</keyword>
<dbReference type="InterPro" id="IPR016160">
    <property type="entry name" value="Ald_DH_CS_CYS"/>
</dbReference>